<dbReference type="EMBL" id="HACG01009410">
    <property type="protein sequence ID" value="CEK56275.1"/>
    <property type="molecule type" value="Transcribed_RNA"/>
</dbReference>
<reference evidence="2" key="1">
    <citation type="submission" date="2014-12" db="EMBL/GenBank/DDBJ databases">
        <title>Insight into the proteome of Arion vulgaris.</title>
        <authorList>
            <person name="Aradska J."/>
            <person name="Bulat T."/>
            <person name="Smidak R."/>
            <person name="Sarate P."/>
            <person name="Gangsoo J."/>
            <person name="Sialana F."/>
            <person name="Bilban M."/>
            <person name="Lubec G."/>
        </authorList>
    </citation>
    <scope>NUCLEOTIDE SEQUENCE</scope>
    <source>
        <tissue evidence="2">Skin</tissue>
    </source>
</reference>
<protein>
    <submittedName>
        <fullName evidence="2">Uncharacterized protein</fullName>
    </submittedName>
</protein>
<evidence type="ECO:0000256" key="1">
    <source>
        <dbReference type="SAM" id="Phobius"/>
    </source>
</evidence>
<feature type="non-terminal residue" evidence="2">
    <location>
        <position position="69"/>
    </location>
</feature>
<keyword evidence="1" id="KW-0812">Transmembrane</keyword>
<keyword evidence="1" id="KW-0472">Membrane</keyword>
<accession>A0A0B6YL81</accession>
<feature type="non-terminal residue" evidence="2">
    <location>
        <position position="1"/>
    </location>
</feature>
<name>A0A0B6YL81_9EUPU</name>
<dbReference type="AlphaFoldDB" id="A0A0B6YL81"/>
<sequence length="69" mass="7931">SSQNVYCISSQKCQNNSVKFCTYKIVSSLTNIDFVLYVSDSTVCQLLTSPTYHLTLILFFLFSQLFQLF</sequence>
<organism evidence="2">
    <name type="scientific">Arion vulgaris</name>
    <dbReference type="NCBI Taxonomy" id="1028688"/>
    <lineage>
        <taxon>Eukaryota</taxon>
        <taxon>Metazoa</taxon>
        <taxon>Spiralia</taxon>
        <taxon>Lophotrochozoa</taxon>
        <taxon>Mollusca</taxon>
        <taxon>Gastropoda</taxon>
        <taxon>Heterobranchia</taxon>
        <taxon>Euthyneura</taxon>
        <taxon>Panpulmonata</taxon>
        <taxon>Eupulmonata</taxon>
        <taxon>Stylommatophora</taxon>
        <taxon>Helicina</taxon>
        <taxon>Arionoidea</taxon>
        <taxon>Arionidae</taxon>
        <taxon>Arion</taxon>
    </lineage>
</organism>
<feature type="transmembrane region" description="Helical" evidence="1">
    <location>
        <begin position="51"/>
        <end position="68"/>
    </location>
</feature>
<gene>
    <name evidence="2" type="primary">ORF27241</name>
</gene>
<proteinExistence type="predicted"/>
<keyword evidence="1" id="KW-1133">Transmembrane helix</keyword>
<evidence type="ECO:0000313" key="2">
    <source>
        <dbReference type="EMBL" id="CEK56275.1"/>
    </source>
</evidence>